<reference evidence="2 3" key="1">
    <citation type="submission" date="2018-03" db="EMBL/GenBank/DDBJ databases">
        <title>Genomic Encyclopedia of Archaeal and Bacterial Type Strains, Phase II (KMG-II): from individual species to whole genera.</title>
        <authorList>
            <person name="Goeker M."/>
        </authorList>
    </citation>
    <scope>NUCLEOTIDE SEQUENCE [LARGE SCALE GENOMIC DNA]</scope>
    <source>
        <strain evidence="2 3">DSM 25328</strain>
    </source>
</reference>
<sequence length="97" mass="10010">MPDPTNLTAADFSPLEGDAVKVEADGIGIEATLLEITTGGSALRDGGGFALLFQGPAEPGLPQATYQVSHAAIGTQQLFLVPVAKTEAGYQYEAIFT</sequence>
<evidence type="ECO:0000259" key="1">
    <source>
        <dbReference type="Pfam" id="PF21880"/>
    </source>
</evidence>
<dbReference type="OrthoDB" id="8926597at2"/>
<gene>
    <name evidence="2" type="ORF">CLV89_101399</name>
</gene>
<organism evidence="2 3">
    <name type="scientific">Tritonibacter scottomollicae</name>
    <name type="common">Epibacterium scottomollicae</name>
    <dbReference type="NCBI Taxonomy" id="483013"/>
    <lineage>
        <taxon>Bacteria</taxon>
        <taxon>Pseudomonadati</taxon>
        <taxon>Pseudomonadota</taxon>
        <taxon>Alphaproteobacteria</taxon>
        <taxon>Rhodobacterales</taxon>
        <taxon>Paracoccaceae</taxon>
        <taxon>Tritonibacter</taxon>
    </lineage>
</organism>
<dbReference type="AlphaFoldDB" id="A0A2T1ANP2"/>
<name>A0A2T1ANP2_TRISK</name>
<feature type="domain" description="DUF6916" evidence="1">
    <location>
        <begin position="7"/>
        <end position="96"/>
    </location>
</feature>
<accession>A0A2T1ANP2</accession>
<dbReference type="Pfam" id="PF21880">
    <property type="entry name" value="DUF6916"/>
    <property type="match status" value="1"/>
</dbReference>
<dbReference type="EMBL" id="PVUF01000001">
    <property type="protein sequence ID" value="PRZ50182.1"/>
    <property type="molecule type" value="Genomic_DNA"/>
</dbReference>
<dbReference type="RefSeq" id="WP_106161944.1">
    <property type="nucleotide sequence ID" value="NZ_PVUF01000001.1"/>
</dbReference>
<proteinExistence type="predicted"/>
<evidence type="ECO:0000313" key="2">
    <source>
        <dbReference type="EMBL" id="PRZ50182.1"/>
    </source>
</evidence>
<comment type="caution">
    <text evidence="2">The sequence shown here is derived from an EMBL/GenBank/DDBJ whole genome shotgun (WGS) entry which is preliminary data.</text>
</comment>
<dbReference type="InterPro" id="IPR054209">
    <property type="entry name" value="DUF6916"/>
</dbReference>
<protein>
    <recommendedName>
        <fullName evidence="1">DUF6916 domain-containing protein</fullName>
    </recommendedName>
</protein>
<dbReference type="Proteomes" id="UP000237718">
    <property type="component" value="Unassembled WGS sequence"/>
</dbReference>
<evidence type="ECO:0000313" key="3">
    <source>
        <dbReference type="Proteomes" id="UP000237718"/>
    </source>
</evidence>